<sequence length="42" mass="5048">MRQTDIKWKGTKWPGRPAGFRTRSETQSARRHTTGRNRHPHY</sequence>
<evidence type="ECO:0000256" key="1">
    <source>
        <dbReference type="SAM" id="MobiDB-lite"/>
    </source>
</evidence>
<name>F0F9T8_9BACT</name>
<dbReference type="Proteomes" id="UP000005697">
    <property type="component" value="Unassembled WGS sequence"/>
</dbReference>
<feature type="compositionally biased region" description="Basic residues" evidence="1">
    <location>
        <begin position="29"/>
        <end position="42"/>
    </location>
</feature>
<organism evidence="2 3">
    <name type="scientific">Prevotella multiformis DSM 16608</name>
    <dbReference type="NCBI Taxonomy" id="888743"/>
    <lineage>
        <taxon>Bacteria</taxon>
        <taxon>Pseudomonadati</taxon>
        <taxon>Bacteroidota</taxon>
        <taxon>Bacteroidia</taxon>
        <taxon>Bacteroidales</taxon>
        <taxon>Prevotellaceae</taxon>
        <taxon>Prevotella</taxon>
    </lineage>
</organism>
<evidence type="ECO:0000313" key="3">
    <source>
        <dbReference type="Proteomes" id="UP000005697"/>
    </source>
</evidence>
<feature type="region of interest" description="Disordered" evidence="1">
    <location>
        <begin position="1"/>
        <end position="42"/>
    </location>
</feature>
<proteinExistence type="predicted"/>
<reference evidence="2 3" key="1">
    <citation type="submission" date="2011-01" db="EMBL/GenBank/DDBJ databases">
        <authorList>
            <person name="Muzny D."/>
            <person name="Qin X."/>
            <person name="Deng J."/>
            <person name="Jiang H."/>
            <person name="Liu Y."/>
            <person name="Qu J."/>
            <person name="Song X.-Z."/>
            <person name="Zhang L."/>
            <person name="Thornton R."/>
            <person name="Coyle M."/>
            <person name="Francisco L."/>
            <person name="Jackson L."/>
            <person name="Javaid M."/>
            <person name="Korchina V."/>
            <person name="Kovar C."/>
            <person name="Mata R."/>
            <person name="Mathew T."/>
            <person name="Ngo R."/>
            <person name="Nguyen L."/>
            <person name="Nguyen N."/>
            <person name="Okwuonu G."/>
            <person name="Ongeri F."/>
            <person name="Pham C."/>
            <person name="Simmons D."/>
            <person name="Wilczek-Boney K."/>
            <person name="Hale W."/>
            <person name="Jakkamsetti A."/>
            <person name="Pham P."/>
            <person name="Ruth R."/>
            <person name="San Lucas F."/>
            <person name="Warren J."/>
            <person name="Zhang J."/>
            <person name="Zhao Z."/>
            <person name="Zhou C."/>
            <person name="Zhu D."/>
            <person name="Lee S."/>
            <person name="Bess C."/>
            <person name="Blankenburg K."/>
            <person name="Forbes L."/>
            <person name="Fu Q."/>
            <person name="Gubbala S."/>
            <person name="Hirani K."/>
            <person name="Jayaseelan J.C."/>
            <person name="Lara F."/>
            <person name="Munidasa M."/>
            <person name="Palculict T."/>
            <person name="Patil S."/>
            <person name="Pu L.-L."/>
            <person name="Saada N."/>
            <person name="Tang L."/>
            <person name="Weissenberger G."/>
            <person name="Zhu Y."/>
            <person name="Hemphill L."/>
            <person name="Shang Y."/>
            <person name="Youmans B."/>
            <person name="Ayvaz T."/>
            <person name="Ross M."/>
            <person name="Santibanez J."/>
            <person name="Aqrawi P."/>
            <person name="Gross S."/>
            <person name="Joshi V."/>
            <person name="Fowler G."/>
            <person name="Nazareth L."/>
            <person name="Reid J."/>
            <person name="Worley K."/>
            <person name="Petrosino J."/>
            <person name="Highlander S."/>
            <person name="Gibbs R."/>
        </authorList>
    </citation>
    <scope>NUCLEOTIDE SEQUENCE [LARGE SCALE GENOMIC DNA]</scope>
    <source>
        <strain evidence="2 3">DSM 16608</strain>
    </source>
</reference>
<dbReference type="STRING" id="888743.HMPREF9141_2355"/>
<gene>
    <name evidence="2" type="ORF">HMPREF9141_2355</name>
</gene>
<dbReference type="HOGENOM" id="CLU_3255839_0_0_10"/>
<protein>
    <submittedName>
        <fullName evidence="2">Uncharacterized protein</fullName>
    </submittedName>
</protein>
<dbReference type="AlphaFoldDB" id="F0F9T8"/>
<keyword evidence="3" id="KW-1185">Reference proteome</keyword>
<comment type="caution">
    <text evidence="2">The sequence shown here is derived from an EMBL/GenBank/DDBJ whole genome shotgun (WGS) entry which is preliminary data.</text>
</comment>
<accession>F0F9T8</accession>
<evidence type="ECO:0000313" key="2">
    <source>
        <dbReference type="EMBL" id="EGC19104.1"/>
    </source>
</evidence>
<dbReference type="EMBL" id="AEWX01000034">
    <property type="protein sequence ID" value="EGC19104.1"/>
    <property type="molecule type" value="Genomic_DNA"/>
</dbReference>